<keyword evidence="5" id="KW-0677">Repeat</keyword>
<dbReference type="PANTHER" id="PTHR19879:SF9">
    <property type="entry name" value="TRANSCRIPTION INITIATION FACTOR TFIID SUBUNIT 5"/>
    <property type="match status" value="1"/>
</dbReference>
<keyword evidence="7 9" id="KW-0408">Iron</keyword>
<dbReference type="InterPro" id="IPR015943">
    <property type="entry name" value="WD40/YVTN_repeat-like_dom_sf"/>
</dbReference>
<keyword evidence="10" id="KW-0732">Signal</keyword>
<dbReference type="InterPro" id="IPR020472">
    <property type="entry name" value="WD40_PAC1"/>
</dbReference>
<keyword evidence="2 8" id="KW-0853">WD repeat</keyword>
<dbReference type="PRINTS" id="PR00604">
    <property type="entry name" value="CYTCHRMECIAB"/>
</dbReference>
<keyword evidence="13" id="KW-1185">Reference proteome</keyword>
<name>A0A6L5Z0Q5_9RHOB</name>
<feature type="repeat" description="WD" evidence="8">
    <location>
        <begin position="104"/>
        <end position="135"/>
    </location>
</feature>
<evidence type="ECO:0000256" key="2">
    <source>
        <dbReference type="ARBA" id="ARBA00022574"/>
    </source>
</evidence>
<proteinExistence type="predicted"/>
<dbReference type="InterPro" id="IPR009056">
    <property type="entry name" value="Cyt_c-like_dom"/>
</dbReference>
<dbReference type="InterPro" id="IPR002327">
    <property type="entry name" value="Cyt_c_1A/1B"/>
</dbReference>
<dbReference type="GO" id="GO:0009055">
    <property type="term" value="F:electron transfer activity"/>
    <property type="evidence" value="ECO:0007669"/>
    <property type="project" value="InterPro"/>
</dbReference>
<dbReference type="SUPFAM" id="SSF46626">
    <property type="entry name" value="Cytochrome c"/>
    <property type="match status" value="1"/>
</dbReference>
<sequence>MGARPAIAAALLLAALPARAAEYAALQGHGGPVRAIALNGDGTALTASFDYSVGYWRDGAPTWLEGHRAAVNAVIWLGAGRAASGGDDFDVRIWDLATGDSTALPGHEGKVVALALAPDGGLLASASWDGTLGLWPLDGQGGAGPPRFLDGHQGAVNDVAFSADGARLFSAAADGTIREWDAATGAELRTVIAHGFGVNTLELGPGDAWLAYGAVDGGTRVIDPETGAEIGDFTLDRRPILAMAVPPAGDMLAVGDGEGYIMVLDTDDWSLARDFRAATRGPVWALAWAAAGDAIAAAGISDTAYLWPLDGLSGADAVLGAGERSFLRDPATMTNGERQFARKCSVCHTLTGDGARRAGPTLENLFGRPAGSVPGYSYSPALRDIGITWTDETIDALFDEGPDHYVPGTKMPMQRIAGAQDRADLIEYLRTATDPERSRP</sequence>
<dbReference type="Pfam" id="PF00400">
    <property type="entry name" value="WD40"/>
    <property type="match status" value="4"/>
</dbReference>
<evidence type="ECO:0000256" key="6">
    <source>
        <dbReference type="ARBA" id="ARBA00022982"/>
    </source>
</evidence>
<evidence type="ECO:0000313" key="12">
    <source>
        <dbReference type="EMBL" id="MSU90146.1"/>
    </source>
</evidence>
<feature type="chain" id="PRO_5026695416" evidence="10">
    <location>
        <begin position="21"/>
        <end position="440"/>
    </location>
</feature>
<dbReference type="InterPro" id="IPR019775">
    <property type="entry name" value="WD40_repeat_CS"/>
</dbReference>
<evidence type="ECO:0000313" key="13">
    <source>
        <dbReference type="Proteomes" id="UP000474957"/>
    </source>
</evidence>
<keyword evidence="4 9" id="KW-0479">Metal-binding</keyword>
<evidence type="ECO:0000256" key="9">
    <source>
        <dbReference type="PROSITE-ProRule" id="PRU00433"/>
    </source>
</evidence>
<dbReference type="InterPro" id="IPR001680">
    <property type="entry name" value="WD40_rpt"/>
</dbReference>
<evidence type="ECO:0000256" key="4">
    <source>
        <dbReference type="ARBA" id="ARBA00022723"/>
    </source>
</evidence>
<dbReference type="PRINTS" id="PR00320">
    <property type="entry name" value="GPROTEINBRPT"/>
</dbReference>
<feature type="domain" description="Cytochrome c" evidence="11">
    <location>
        <begin position="331"/>
        <end position="433"/>
    </location>
</feature>
<evidence type="ECO:0000256" key="1">
    <source>
        <dbReference type="ARBA" id="ARBA00022448"/>
    </source>
</evidence>
<dbReference type="SMART" id="SM00320">
    <property type="entry name" value="WD40"/>
    <property type="match status" value="7"/>
</dbReference>
<dbReference type="Gene3D" id="2.130.10.10">
    <property type="entry name" value="YVTN repeat-like/Quinoprotein amine dehydrogenase"/>
    <property type="match status" value="2"/>
</dbReference>
<dbReference type="GO" id="GO:0046872">
    <property type="term" value="F:metal ion binding"/>
    <property type="evidence" value="ECO:0007669"/>
    <property type="project" value="UniProtKB-KW"/>
</dbReference>
<keyword evidence="1" id="KW-0813">Transport</keyword>
<dbReference type="AlphaFoldDB" id="A0A6L5Z0Q5"/>
<dbReference type="PROSITE" id="PS50294">
    <property type="entry name" value="WD_REPEATS_REGION"/>
    <property type="match status" value="3"/>
</dbReference>
<keyword evidence="3 9" id="KW-0349">Heme</keyword>
<dbReference type="CDD" id="cd00200">
    <property type="entry name" value="WD40"/>
    <property type="match status" value="1"/>
</dbReference>
<dbReference type="SUPFAM" id="SSF50978">
    <property type="entry name" value="WD40 repeat-like"/>
    <property type="match status" value="1"/>
</dbReference>
<dbReference type="PANTHER" id="PTHR19879">
    <property type="entry name" value="TRANSCRIPTION INITIATION FACTOR TFIID"/>
    <property type="match status" value="1"/>
</dbReference>
<dbReference type="InterPro" id="IPR036909">
    <property type="entry name" value="Cyt_c-like_dom_sf"/>
</dbReference>
<dbReference type="PROSITE" id="PS00678">
    <property type="entry name" value="WD_REPEATS_1"/>
    <property type="match status" value="1"/>
</dbReference>
<dbReference type="PROSITE" id="PS51007">
    <property type="entry name" value="CYTC"/>
    <property type="match status" value="1"/>
</dbReference>
<evidence type="ECO:0000256" key="8">
    <source>
        <dbReference type="PROSITE-ProRule" id="PRU00221"/>
    </source>
</evidence>
<dbReference type="Pfam" id="PF00034">
    <property type="entry name" value="Cytochrom_C"/>
    <property type="match status" value="1"/>
</dbReference>
<dbReference type="EMBL" id="WIND01000007">
    <property type="protein sequence ID" value="MSU90146.1"/>
    <property type="molecule type" value="Genomic_DNA"/>
</dbReference>
<gene>
    <name evidence="12" type="ORF">GE300_11040</name>
</gene>
<evidence type="ECO:0000256" key="3">
    <source>
        <dbReference type="ARBA" id="ARBA00022617"/>
    </source>
</evidence>
<feature type="signal peptide" evidence="10">
    <location>
        <begin position="1"/>
        <end position="20"/>
    </location>
</feature>
<evidence type="ECO:0000256" key="5">
    <source>
        <dbReference type="ARBA" id="ARBA00022737"/>
    </source>
</evidence>
<accession>A0A6L5Z0Q5</accession>
<evidence type="ECO:0000256" key="10">
    <source>
        <dbReference type="SAM" id="SignalP"/>
    </source>
</evidence>
<dbReference type="InterPro" id="IPR036322">
    <property type="entry name" value="WD40_repeat_dom_sf"/>
</dbReference>
<dbReference type="GO" id="GO:0020037">
    <property type="term" value="F:heme binding"/>
    <property type="evidence" value="ECO:0007669"/>
    <property type="project" value="InterPro"/>
</dbReference>
<keyword evidence="6" id="KW-0249">Electron transport</keyword>
<feature type="repeat" description="WD" evidence="8">
    <location>
        <begin position="64"/>
        <end position="104"/>
    </location>
</feature>
<feature type="repeat" description="WD" evidence="8">
    <location>
        <begin position="149"/>
        <end position="190"/>
    </location>
</feature>
<organism evidence="12 13">
    <name type="scientific">Halovulum marinum</name>
    <dbReference type="NCBI Taxonomy" id="2662447"/>
    <lineage>
        <taxon>Bacteria</taxon>
        <taxon>Pseudomonadati</taxon>
        <taxon>Pseudomonadota</taxon>
        <taxon>Alphaproteobacteria</taxon>
        <taxon>Rhodobacterales</taxon>
        <taxon>Paracoccaceae</taxon>
        <taxon>Halovulum</taxon>
    </lineage>
</organism>
<evidence type="ECO:0000256" key="7">
    <source>
        <dbReference type="ARBA" id="ARBA00023004"/>
    </source>
</evidence>
<evidence type="ECO:0000259" key="11">
    <source>
        <dbReference type="PROSITE" id="PS51007"/>
    </source>
</evidence>
<dbReference type="Gene3D" id="1.10.760.10">
    <property type="entry name" value="Cytochrome c-like domain"/>
    <property type="match status" value="1"/>
</dbReference>
<protein>
    <submittedName>
        <fullName evidence="12">C-type cytochrome</fullName>
    </submittedName>
</protein>
<comment type="caution">
    <text evidence="12">The sequence shown here is derived from an EMBL/GenBank/DDBJ whole genome shotgun (WGS) entry which is preliminary data.</text>
</comment>
<dbReference type="Proteomes" id="UP000474957">
    <property type="component" value="Unassembled WGS sequence"/>
</dbReference>
<dbReference type="RefSeq" id="WP_325063197.1">
    <property type="nucleotide sequence ID" value="NZ_WIND01000007.1"/>
</dbReference>
<reference evidence="12 13" key="1">
    <citation type="submission" date="2019-10" db="EMBL/GenBank/DDBJ databases">
        <title>Cognatihalovulum marinum gen. nov. sp. nov., a new member of the family Rhodobacteraceae isolated from deep seawater of the Northwest Indian Ocean.</title>
        <authorList>
            <person name="Ruan C."/>
            <person name="Wang J."/>
            <person name="Zheng X."/>
            <person name="Song L."/>
            <person name="Zhu Y."/>
            <person name="Huang Y."/>
            <person name="Lu Z."/>
            <person name="Du W."/>
            <person name="Huang L."/>
            <person name="Dai X."/>
        </authorList>
    </citation>
    <scope>NUCLEOTIDE SEQUENCE [LARGE SCALE GENOMIC DNA]</scope>
    <source>
        <strain evidence="12 13">2CG4</strain>
    </source>
</reference>
<dbReference type="PROSITE" id="PS50082">
    <property type="entry name" value="WD_REPEATS_2"/>
    <property type="match status" value="3"/>
</dbReference>